<dbReference type="EMBL" id="CP147846">
    <property type="protein sequence ID" value="WXG68485.1"/>
    <property type="molecule type" value="Genomic_DNA"/>
</dbReference>
<dbReference type="Proteomes" id="UP001432000">
    <property type="component" value="Chromosome"/>
</dbReference>
<name>A0ABZ2PHA8_9NOCA</name>
<reference evidence="3 4" key="1">
    <citation type="submission" date="2024-03" db="EMBL/GenBank/DDBJ databases">
        <title>Natural products discovery in diverse microorganisms through a two-stage MS feature dereplication strategy.</title>
        <authorList>
            <person name="Zhang R."/>
        </authorList>
    </citation>
    <scope>NUCLEOTIDE SEQUENCE [LARGE SCALE GENOMIC DNA]</scope>
    <source>
        <strain evidence="3 4">18930</strain>
    </source>
</reference>
<evidence type="ECO:0000313" key="3">
    <source>
        <dbReference type="EMBL" id="WXG68485.1"/>
    </source>
</evidence>
<gene>
    <name evidence="3" type="ORF">WDS16_25400</name>
</gene>
<proteinExistence type="inferred from homology"/>
<keyword evidence="4" id="KW-1185">Reference proteome</keyword>
<dbReference type="CDD" id="cd07814">
    <property type="entry name" value="SRPBCC_CalC_Aha1-like"/>
    <property type="match status" value="1"/>
</dbReference>
<dbReference type="Pfam" id="PF08327">
    <property type="entry name" value="AHSA1"/>
    <property type="match status" value="1"/>
</dbReference>
<dbReference type="SUPFAM" id="SSF55961">
    <property type="entry name" value="Bet v1-like"/>
    <property type="match status" value="1"/>
</dbReference>
<dbReference type="RefSeq" id="WP_338888721.1">
    <property type="nucleotide sequence ID" value="NZ_CP147846.1"/>
</dbReference>
<sequence length="151" mass="16863">MCTEPGREPDPSRVEVGRFYPYATDVVWRAVTDSALLARWLMPSTGFVGAVVGTHFLLSVPRSESAEIACEVVAVTPNEAMTWSWMDLRASPPARWTVTWEVHAHGRGTRLTVTHTGFDVEDKRQMMARNAFARGWDQVMSTKLVDVLAGR</sequence>
<accession>A0ABZ2PHA8</accession>
<dbReference type="InterPro" id="IPR023393">
    <property type="entry name" value="START-like_dom_sf"/>
</dbReference>
<dbReference type="Gene3D" id="3.30.530.20">
    <property type="match status" value="1"/>
</dbReference>
<evidence type="ECO:0000256" key="1">
    <source>
        <dbReference type="ARBA" id="ARBA00006817"/>
    </source>
</evidence>
<feature type="domain" description="Activator of Hsp90 ATPase homologue 1/2-like C-terminal" evidence="2">
    <location>
        <begin position="25"/>
        <end position="148"/>
    </location>
</feature>
<dbReference type="InterPro" id="IPR013538">
    <property type="entry name" value="ASHA1/2-like_C"/>
</dbReference>
<comment type="similarity">
    <text evidence="1">Belongs to the AHA1 family.</text>
</comment>
<protein>
    <submittedName>
        <fullName evidence="3">SRPBCC domain-containing protein</fullName>
    </submittedName>
</protein>
<evidence type="ECO:0000259" key="2">
    <source>
        <dbReference type="Pfam" id="PF08327"/>
    </source>
</evidence>
<organism evidence="3 4">
    <name type="scientific">Rhodococcus sovatensis</name>
    <dbReference type="NCBI Taxonomy" id="1805840"/>
    <lineage>
        <taxon>Bacteria</taxon>
        <taxon>Bacillati</taxon>
        <taxon>Actinomycetota</taxon>
        <taxon>Actinomycetes</taxon>
        <taxon>Mycobacteriales</taxon>
        <taxon>Nocardiaceae</taxon>
        <taxon>Rhodococcus</taxon>
    </lineage>
</organism>
<evidence type="ECO:0000313" key="4">
    <source>
        <dbReference type="Proteomes" id="UP001432000"/>
    </source>
</evidence>